<dbReference type="EMBL" id="BGPR01063382">
    <property type="protein sequence ID" value="GBO38593.1"/>
    <property type="molecule type" value="Genomic_DNA"/>
</dbReference>
<dbReference type="EMBL" id="BGPR01063373">
    <property type="protein sequence ID" value="GBO38586.1"/>
    <property type="molecule type" value="Genomic_DNA"/>
</dbReference>
<evidence type="ECO:0000313" key="1">
    <source>
        <dbReference type="EMBL" id="GBO38584.1"/>
    </source>
</evidence>
<proteinExistence type="predicted"/>
<accession>A0A4Y2WRU0</accession>
<evidence type="ECO:0000313" key="5">
    <source>
        <dbReference type="Proteomes" id="UP000499080"/>
    </source>
</evidence>
<comment type="caution">
    <text evidence="3">The sequence shown here is derived from an EMBL/GenBank/DDBJ whole genome shotgun (WGS) entry which is preliminary data.</text>
</comment>
<evidence type="ECO:0000313" key="2">
    <source>
        <dbReference type="EMBL" id="GBO38586.1"/>
    </source>
</evidence>
<evidence type="ECO:0000313" key="4">
    <source>
        <dbReference type="EMBL" id="GBO38593.1"/>
    </source>
</evidence>
<dbReference type="EMBL" id="BGPR01063375">
    <property type="protein sequence ID" value="GBO38587.1"/>
    <property type="molecule type" value="Genomic_DNA"/>
</dbReference>
<reference evidence="3 5" key="1">
    <citation type="journal article" date="2019" name="Sci. Rep.">
        <title>Orb-weaving spider Araneus ventricosus genome elucidates the spidroin gene catalogue.</title>
        <authorList>
            <person name="Kono N."/>
            <person name="Nakamura H."/>
            <person name="Ohtoshi R."/>
            <person name="Moran D.A.P."/>
            <person name="Shinohara A."/>
            <person name="Yoshida Y."/>
            <person name="Fujiwara M."/>
            <person name="Mori M."/>
            <person name="Tomita M."/>
            <person name="Arakawa K."/>
        </authorList>
    </citation>
    <scope>NUCLEOTIDE SEQUENCE [LARGE SCALE GENOMIC DNA]</scope>
</reference>
<keyword evidence="5" id="KW-1185">Reference proteome</keyword>
<gene>
    <name evidence="3" type="ORF">AVEN_140814_1</name>
    <name evidence="1" type="ORF">AVEN_274528_1</name>
    <name evidence="2" type="ORF">AVEN_51233_1</name>
    <name evidence="4" type="ORF">AVEN_62169_1</name>
</gene>
<organism evidence="3 5">
    <name type="scientific">Araneus ventricosus</name>
    <name type="common">Orbweaver spider</name>
    <name type="synonym">Epeira ventricosa</name>
    <dbReference type="NCBI Taxonomy" id="182803"/>
    <lineage>
        <taxon>Eukaryota</taxon>
        <taxon>Metazoa</taxon>
        <taxon>Ecdysozoa</taxon>
        <taxon>Arthropoda</taxon>
        <taxon>Chelicerata</taxon>
        <taxon>Arachnida</taxon>
        <taxon>Araneae</taxon>
        <taxon>Araneomorphae</taxon>
        <taxon>Entelegynae</taxon>
        <taxon>Araneoidea</taxon>
        <taxon>Araneidae</taxon>
        <taxon>Araneus</taxon>
    </lineage>
</organism>
<evidence type="ECO:0000313" key="3">
    <source>
        <dbReference type="EMBL" id="GBO38587.1"/>
    </source>
</evidence>
<sequence length="123" mass="13661">MVLKIGYFLKQRQRSKPDIYNCIQAVLCKCAVSTLHQTCFAIVVCKCVESTTLQTCFAGGLVDYALLLCRKFAANLPHQVCHDKLISKRITLAASVRAIWVVRRGSGAMEAPVSSDREEVVTR</sequence>
<dbReference type="EMBL" id="BGPR01063369">
    <property type="protein sequence ID" value="GBO38584.1"/>
    <property type="molecule type" value="Genomic_DNA"/>
</dbReference>
<name>A0A4Y2WRU0_ARAVE</name>
<protein>
    <submittedName>
        <fullName evidence="3">Uncharacterized protein</fullName>
    </submittedName>
</protein>
<dbReference type="Proteomes" id="UP000499080">
    <property type="component" value="Unassembled WGS sequence"/>
</dbReference>
<dbReference type="AlphaFoldDB" id="A0A4Y2WRU0"/>